<accession>A0AB34IAU0</accession>
<sequence length="300" mass="32586">MILPAEAIAGVAGSLTMRLSTPPLLLLAAHLLHCALAPLWSEHTYRSAAPARARRLREYLRRPNRSSAALRTPSASLSSASPPLWQLERFLSEAECEFLVEAHAPALASCFPALLAEPIVQALGAWAAWGSRRSCQEFHGAVEQAEEGNALLDAIDARMDAMVARTRGRPRAVASEWQVVRYRRGGQFGLHRDENLAGHAVALSMMVYLNDAEGGETLFPMAEGGRGLSIRPRKGKLVVWSNCGEPHPTHPGVAAASEASAHRALPPTTGEKWILNKFYTQDELPCPAVPDFAASFRYVL</sequence>
<evidence type="ECO:0000256" key="3">
    <source>
        <dbReference type="ARBA" id="ARBA00022964"/>
    </source>
</evidence>
<dbReference type="Proteomes" id="UP001515480">
    <property type="component" value="Unassembled WGS sequence"/>
</dbReference>
<organism evidence="7 8">
    <name type="scientific">Prymnesium parvum</name>
    <name type="common">Toxic golden alga</name>
    <dbReference type="NCBI Taxonomy" id="97485"/>
    <lineage>
        <taxon>Eukaryota</taxon>
        <taxon>Haptista</taxon>
        <taxon>Haptophyta</taxon>
        <taxon>Prymnesiophyceae</taxon>
        <taxon>Prymnesiales</taxon>
        <taxon>Prymnesiaceae</taxon>
        <taxon>Prymnesium</taxon>
    </lineage>
</organism>
<dbReference type="InterPro" id="IPR045054">
    <property type="entry name" value="P4HA-like"/>
</dbReference>
<feature type="domain" description="Fe2OG dioxygenase" evidence="6">
    <location>
        <begin position="170"/>
        <end position="281"/>
    </location>
</feature>
<dbReference type="GO" id="GO:0031418">
    <property type="term" value="F:L-ascorbic acid binding"/>
    <property type="evidence" value="ECO:0007669"/>
    <property type="project" value="InterPro"/>
</dbReference>
<evidence type="ECO:0000259" key="6">
    <source>
        <dbReference type="PROSITE" id="PS51471"/>
    </source>
</evidence>
<comment type="caution">
    <text evidence="7">The sequence shown here is derived from an EMBL/GenBank/DDBJ whole genome shotgun (WGS) entry which is preliminary data.</text>
</comment>
<reference evidence="7 8" key="1">
    <citation type="journal article" date="2024" name="Science">
        <title>Giant polyketide synthase enzymes in the biosynthesis of giant marine polyether toxins.</title>
        <authorList>
            <person name="Fallon T.R."/>
            <person name="Shende V.V."/>
            <person name="Wierzbicki I.H."/>
            <person name="Pendleton A.L."/>
            <person name="Watervoot N.F."/>
            <person name="Auber R.P."/>
            <person name="Gonzalez D.J."/>
            <person name="Wisecaver J.H."/>
            <person name="Moore B.S."/>
        </authorList>
    </citation>
    <scope>NUCLEOTIDE SEQUENCE [LARGE SCALE GENOMIC DNA]</scope>
    <source>
        <strain evidence="7 8">12B1</strain>
    </source>
</reference>
<dbReference type="Gene3D" id="2.60.120.620">
    <property type="entry name" value="q2cbj1_9rhob like domain"/>
    <property type="match status" value="1"/>
</dbReference>
<dbReference type="Pfam" id="PF13640">
    <property type="entry name" value="2OG-FeII_Oxy_3"/>
    <property type="match status" value="1"/>
</dbReference>
<dbReference type="PANTHER" id="PTHR10869:SF246">
    <property type="entry name" value="TRANSMEMBRANE PROLYL 4-HYDROXYLASE"/>
    <property type="match status" value="1"/>
</dbReference>
<dbReference type="InterPro" id="IPR005123">
    <property type="entry name" value="Oxoglu/Fe-dep_dioxygenase_dom"/>
</dbReference>
<name>A0AB34IAU0_PRYPA</name>
<evidence type="ECO:0000256" key="4">
    <source>
        <dbReference type="ARBA" id="ARBA00023002"/>
    </source>
</evidence>
<keyword evidence="2" id="KW-0479">Metal-binding</keyword>
<dbReference type="AlphaFoldDB" id="A0AB34IAU0"/>
<protein>
    <recommendedName>
        <fullName evidence="6">Fe2OG dioxygenase domain-containing protein</fullName>
    </recommendedName>
</protein>
<dbReference type="PROSITE" id="PS51471">
    <property type="entry name" value="FE2OG_OXY"/>
    <property type="match status" value="1"/>
</dbReference>
<evidence type="ECO:0000256" key="2">
    <source>
        <dbReference type="ARBA" id="ARBA00022723"/>
    </source>
</evidence>
<keyword evidence="3" id="KW-0223">Dioxygenase</keyword>
<dbReference type="EMBL" id="JBGBPQ010000031">
    <property type="protein sequence ID" value="KAL1495637.1"/>
    <property type="molecule type" value="Genomic_DNA"/>
</dbReference>
<gene>
    <name evidence="7" type="ORF">AB1Y20_016504</name>
</gene>
<dbReference type="GO" id="GO:0005506">
    <property type="term" value="F:iron ion binding"/>
    <property type="evidence" value="ECO:0007669"/>
    <property type="project" value="InterPro"/>
</dbReference>
<proteinExistence type="predicted"/>
<keyword evidence="4" id="KW-0560">Oxidoreductase</keyword>
<dbReference type="GO" id="GO:0005783">
    <property type="term" value="C:endoplasmic reticulum"/>
    <property type="evidence" value="ECO:0007669"/>
    <property type="project" value="TreeGrafter"/>
</dbReference>
<dbReference type="PANTHER" id="PTHR10869">
    <property type="entry name" value="PROLYL 4-HYDROXYLASE ALPHA SUBUNIT"/>
    <property type="match status" value="1"/>
</dbReference>
<dbReference type="SMART" id="SM00702">
    <property type="entry name" value="P4Hc"/>
    <property type="match status" value="1"/>
</dbReference>
<keyword evidence="5" id="KW-0408">Iron</keyword>
<dbReference type="InterPro" id="IPR044862">
    <property type="entry name" value="Pro_4_hyd_alph_FE2OG_OXY"/>
</dbReference>
<comment type="cofactor">
    <cofactor evidence="1">
        <name>L-ascorbate</name>
        <dbReference type="ChEBI" id="CHEBI:38290"/>
    </cofactor>
</comment>
<evidence type="ECO:0000256" key="5">
    <source>
        <dbReference type="ARBA" id="ARBA00023004"/>
    </source>
</evidence>
<dbReference type="InterPro" id="IPR006620">
    <property type="entry name" value="Pro_4_hyd_alph"/>
</dbReference>
<evidence type="ECO:0000313" key="8">
    <source>
        <dbReference type="Proteomes" id="UP001515480"/>
    </source>
</evidence>
<evidence type="ECO:0000256" key="1">
    <source>
        <dbReference type="ARBA" id="ARBA00001961"/>
    </source>
</evidence>
<evidence type="ECO:0000313" key="7">
    <source>
        <dbReference type="EMBL" id="KAL1495637.1"/>
    </source>
</evidence>
<keyword evidence="8" id="KW-1185">Reference proteome</keyword>
<dbReference type="GO" id="GO:0004656">
    <property type="term" value="F:procollagen-proline 4-dioxygenase activity"/>
    <property type="evidence" value="ECO:0007669"/>
    <property type="project" value="TreeGrafter"/>
</dbReference>